<evidence type="ECO:0000256" key="3">
    <source>
        <dbReference type="ARBA" id="ARBA00022884"/>
    </source>
</evidence>
<dbReference type="STRING" id="1801990.A2V69_01355"/>
<evidence type="ECO:0000256" key="8">
    <source>
        <dbReference type="SAM" id="MobiDB-lite"/>
    </source>
</evidence>
<evidence type="ECO:0000256" key="4">
    <source>
        <dbReference type="ARBA" id="ARBA00022980"/>
    </source>
</evidence>
<evidence type="ECO:0000256" key="5">
    <source>
        <dbReference type="ARBA" id="ARBA00023274"/>
    </source>
</evidence>
<dbReference type="GO" id="GO:0006412">
    <property type="term" value="P:translation"/>
    <property type="evidence" value="ECO:0007669"/>
    <property type="project" value="UniProtKB-UniRule"/>
</dbReference>
<protein>
    <recommendedName>
        <fullName evidence="6 7">Small ribosomal subunit protein bS20</fullName>
    </recommendedName>
</protein>
<feature type="region of interest" description="Disordered" evidence="8">
    <location>
        <begin position="83"/>
        <end position="105"/>
    </location>
</feature>
<dbReference type="Pfam" id="PF01649">
    <property type="entry name" value="Ribosomal_S20p"/>
    <property type="match status" value="1"/>
</dbReference>
<organism evidence="9 10">
    <name type="scientific">Candidatus Portnoybacteria bacterium RBG_13_40_8</name>
    <dbReference type="NCBI Taxonomy" id="1801990"/>
    <lineage>
        <taxon>Bacteria</taxon>
        <taxon>Candidatus Portnoyibacteriota</taxon>
    </lineage>
</organism>
<keyword evidence="3 7" id="KW-0694">RNA-binding</keyword>
<dbReference type="InterPro" id="IPR036510">
    <property type="entry name" value="Ribosomal_bS20_sf"/>
</dbReference>
<evidence type="ECO:0000313" key="9">
    <source>
        <dbReference type="EMBL" id="OGZ32095.1"/>
    </source>
</evidence>
<dbReference type="PANTHER" id="PTHR33398">
    <property type="entry name" value="30S RIBOSOMAL PROTEIN S20"/>
    <property type="match status" value="1"/>
</dbReference>
<dbReference type="GO" id="GO:0005829">
    <property type="term" value="C:cytosol"/>
    <property type="evidence" value="ECO:0007669"/>
    <property type="project" value="TreeGrafter"/>
</dbReference>
<dbReference type="EMBL" id="MHMT01000026">
    <property type="protein sequence ID" value="OGZ32095.1"/>
    <property type="molecule type" value="Genomic_DNA"/>
</dbReference>
<sequence>MPITKSAKKALRQNKRRRQRNLRQLNAMREIIKKIRKLVDENKKAAEGEPRQGREEALKLLPQAYKVIDKTAKIGVIKRNNAARKKSRLTKLISRGSSETAPKQS</sequence>
<accession>A0A1G2F219</accession>
<dbReference type="SUPFAM" id="SSF46992">
    <property type="entry name" value="Ribosomal protein S20"/>
    <property type="match status" value="1"/>
</dbReference>
<evidence type="ECO:0000256" key="6">
    <source>
        <dbReference type="ARBA" id="ARBA00035136"/>
    </source>
</evidence>
<reference evidence="9 10" key="1">
    <citation type="journal article" date="2016" name="Nat. Commun.">
        <title>Thousands of microbial genomes shed light on interconnected biogeochemical processes in an aquifer system.</title>
        <authorList>
            <person name="Anantharaman K."/>
            <person name="Brown C.T."/>
            <person name="Hug L.A."/>
            <person name="Sharon I."/>
            <person name="Castelle C.J."/>
            <person name="Probst A.J."/>
            <person name="Thomas B.C."/>
            <person name="Singh A."/>
            <person name="Wilkins M.J."/>
            <person name="Karaoz U."/>
            <person name="Brodie E.L."/>
            <person name="Williams K.H."/>
            <person name="Hubbard S.S."/>
            <person name="Banfield J.F."/>
        </authorList>
    </citation>
    <scope>NUCLEOTIDE SEQUENCE [LARGE SCALE GENOMIC DNA]</scope>
</reference>
<comment type="caution">
    <text evidence="9">The sequence shown here is derived from an EMBL/GenBank/DDBJ whole genome shotgun (WGS) entry which is preliminary data.</text>
</comment>
<gene>
    <name evidence="7" type="primary">rpsT</name>
    <name evidence="9" type="ORF">A2V69_01355</name>
</gene>
<comment type="function">
    <text evidence="7">Binds directly to 16S ribosomal RNA.</text>
</comment>
<name>A0A1G2F219_9BACT</name>
<dbReference type="PANTHER" id="PTHR33398:SF1">
    <property type="entry name" value="SMALL RIBOSOMAL SUBUNIT PROTEIN BS20C"/>
    <property type="match status" value="1"/>
</dbReference>
<keyword evidence="4 7" id="KW-0689">Ribosomal protein</keyword>
<feature type="region of interest" description="Disordered" evidence="8">
    <location>
        <begin position="1"/>
        <end position="23"/>
    </location>
</feature>
<comment type="similarity">
    <text evidence="1 7">Belongs to the bacterial ribosomal protein bS20 family.</text>
</comment>
<dbReference type="GO" id="GO:0015935">
    <property type="term" value="C:small ribosomal subunit"/>
    <property type="evidence" value="ECO:0007669"/>
    <property type="project" value="TreeGrafter"/>
</dbReference>
<proteinExistence type="inferred from homology"/>
<dbReference type="NCBIfam" id="TIGR00029">
    <property type="entry name" value="S20"/>
    <property type="match status" value="1"/>
</dbReference>
<feature type="compositionally biased region" description="Basic residues" evidence="8">
    <location>
        <begin position="1"/>
        <end position="21"/>
    </location>
</feature>
<evidence type="ECO:0000256" key="7">
    <source>
        <dbReference type="HAMAP-Rule" id="MF_00500"/>
    </source>
</evidence>
<evidence type="ECO:0000313" key="10">
    <source>
        <dbReference type="Proteomes" id="UP000177810"/>
    </source>
</evidence>
<dbReference type="InterPro" id="IPR002583">
    <property type="entry name" value="Ribosomal_bS20"/>
</dbReference>
<dbReference type="AlphaFoldDB" id="A0A1G2F219"/>
<dbReference type="GO" id="GO:0070181">
    <property type="term" value="F:small ribosomal subunit rRNA binding"/>
    <property type="evidence" value="ECO:0007669"/>
    <property type="project" value="TreeGrafter"/>
</dbReference>
<dbReference type="HAMAP" id="MF_00500">
    <property type="entry name" value="Ribosomal_bS20"/>
    <property type="match status" value="1"/>
</dbReference>
<dbReference type="Proteomes" id="UP000177810">
    <property type="component" value="Unassembled WGS sequence"/>
</dbReference>
<dbReference type="Gene3D" id="1.20.58.110">
    <property type="entry name" value="Ribosomal protein S20"/>
    <property type="match status" value="1"/>
</dbReference>
<evidence type="ECO:0000256" key="1">
    <source>
        <dbReference type="ARBA" id="ARBA00007634"/>
    </source>
</evidence>
<keyword evidence="2 7" id="KW-0699">rRNA-binding</keyword>
<keyword evidence="5 7" id="KW-0687">Ribonucleoprotein</keyword>
<dbReference type="GO" id="GO:0003735">
    <property type="term" value="F:structural constituent of ribosome"/>
    <property type="evidence" value="ECO:0007669"/>
    <property type="project" value="InterPro"/>
</dbReference>
<evidence type="ECO:0000256" key="2">
    <source>
        <dbReference type="ARBA" id="ARBA00022730"/>
    </source>
</evidence>
<feature type="compositionally biased region" description="Polar residues" evidence="8">
    <location>
        <begin position="95"/>
        <end position="105"/>
    </location>
</feature>